<dbReference type="EMBL" id="DQ853473">
    <property type="protein sequence ID" value="ABI80070.1"/>
    <property type="molecule type" value="Genomic_RNA"/>
</dbReference>
<organismHost>
    <name type="scientific">Homo sapiens</name>
    <name type="common">Human</name>
    <dbReference type="NCBI Taxonomy" id="9606"/>
</organismHost>
<protein>
    <submittedName>
        <fullName evidence="2">Gag protein</fullName>
    </submittedName>
</protein>
<name>Q00ED0_HV1</name>
<dbReference type="InterPro" id="IPR010999">
    <property type="entry name" value="Retrovr_matrix"/>
</dbReference>
<dbReference type="GO" id="GO:0005198">
    <property type="term" value="F:structural molecule activity"/>
    <property type="evidence" value="ECO:0007669"/>
    <property type="project" value="InterPro"/>
</dbReference>
<reference evidence="2" key="1">
    <citation type="journal article" date="2006" name="J. Virol.">
        <title>Selection on the human immunodeficiency virus type 1 proteome following primary infection.</title>
        <authorList>
            <person name="Liu Y."/>
            <person name="McNevin J."/>
            <person name="Cao J."/>
            <person name="Zhao H."/>
            <person name="Genowati I."/>
            <person name="Wong K."/>
            <person name="McLaughlin S."/>
            <person name="McSweyn M.D."/>
            <person name="Diem K."/>
            <person name="Stevens C.E."/>
            <person name="Maenza J."/>
            <person name="He H."/>
            <person name="Nickle D.C."/>
            <person name="Shriner D."/>
            <person name="Holte S.E."/>
            <person name="Collier A.C."/>
            <person name="Corey L."/>
            <person name="McElrath M.J."/>
            <person name="Mullins J.I."/>
        </authorList>
    </citation>
    <scope>NUCLEOTIDE SEQUENCE</scope>
    <source>
        <strain evidence="2">14204.1</strain>
    </source>
</reference>
<dbReference type="InterPro" id="IPR012344">
    <property type="entry name" value="Matrix_HIV/RSV_N"/>
</dbReference>
<evidence type="ECO:0000313" key="2">
    <source>
        <dbReference type="EMBL" id="ABI80070.1"/>
    </source>
</evidence>
<dbReference type="PRINTS" id="PR00234">
    <property type="entry name" value="HIV1MATRIX"/>
</dbReference>
<gene>
    <name evidence="2" type="primary">gag</name>
</gene>
<dbReference type="Gene3D" id="1.10.150.90">
    <property type="entry name" value="Immunodeficiency lentiviruses, gag gene matrix protein p17"/>
    <property type="match status" value="1"/>
</dbReference>
<proteinExistence type="predicted"/>
<dbReference type="InterPro" id="IPR000071">
    <property type="entry name" value="Lentvrl_matrix_N"/>
</dbReference>
<sequence length="100" mass="11320">MGARASILSGGELGRWEKIRLRPGGKKKYKFKHLVWASRELERFAVNPGLLETSEGCRQILAQLQPAPQTGPEELKSVYNTVATLYCVHQRIDVKDTRKL</sequence>
<evidence type="ECO:0000259" key="1">
    <source>
        <dbReference type="Pfam" id="PF00540"/>
    </source>
</evidence>
<organism evidence="2">
    <name type="scientific">Human immunodeficiency virus type 1</name>
    <name type="common">HIV-1</name>
    <dbReference type="NCBI Taxonomy" id="11676"/>
    <lineage>
        <taxon>Viruses</taxon>
        <taxon>Riboviria</taxon>
        <taxon>Pararnavirae</taxon>
        <taxon>Artverviricota</taxon>
        <taxon>Revtraviricetes</taxon>
        <taxon>Ortervirales</taxon>
        <taxon>Retroviridae</taxon>
        <taxon>Orthoretrovirinae</taxon>
        <taxon>Lentivirus</taxon>
        <taxon>Lentivirus humimdef1</taxon>
    </lineage>
</organism>
<dbReference type="Pfam" id="PF00540">
    <property type="entry name" value="Gag_p17"/>
    <property type="match status" value="1"/>
</dbReference>
<dbReference type="SUPFAM" id="SSF47836">
    <property type="entry name" value="Retroviral matrix proteins"/>
    <property type="match status" value="1"/>
</dbReference>
<feature type="domain" description="Immunodeficiency lentiviral matrix N-terminal" evidence="1">
    <location>
        <begin position="2"/>
        <end position="99"/>
    </location>
</feature>
<accession>Q00ED0</accession>